<evidence type="ECO:0000313" key="2">
    <source>
        <dbReference type="Proteomes" id="UP000012960"/>
    </source>
</evidence>
<reference evidence="1" key="1">
    <citation type="submission" date="2021-05" db="UniProtKB">
        <authorList>
            <consortium name="EnsemblPlants"/>
        </authorList>
    </citation>
    <scope>IDENTIFICATION</scope>
    <source>
        <strain evidence="1">subsp. malaccensis</strain>
    </source>
</reference>
<keyword evidence="2" id="KW-1185">Reference proteome</keyword>
<proteinExistence type="predicted"/>
<evidence type="ECO:0000313" key="1">
    <source>
        <dbReference type="EnsemblPlants" id="Ma04_p10930.1"/>
    </source>
</evidence>
<organism evidence="1 2">
    <name type="scientific">Musa acuminata subsp. malaccensis</name>
    <name type="common">Wild banana</name>
    <name type="synonym">Musa malaccensis</name>
    <dbReference type="NCBI Taxonomy" id="214687"/>
    <lineage>
        <taxon>Eukaryota</taxon>
        <taxon>Viridiplantae</taxon>
        <taxon>Streptophyta</taxon>
        <taxon>Embryophyta</taxon>
        <taxon>Tracheophyta</taxon>
        <taxon>Spermatophyta</taxon>
        <taxon>Magnoliopsida</taxon>
        <taxon>Liliopsida</taxon>
        <taxon>Zingiberales</taxon>
        <taxon>Musaceae</taxon>
        <taxon>Musa</taxon>
    </lineage>
</organism>
<dbReference type="EnsemblPlants" id="Ma04_t10930.1">
    <property type="protein sequence ID" value="Ma04_p10930.1"/>
    <property type="gene ID" value="Ma04_g10930"/>
</dbReference>
<sequence>MQINQSRQIGTQFWGVVLHDDGWIG</sequence>
<accession>A0A804INE2</accession>
<dbReference type="InParanoid" id="A0A804INE2"/>
<protein>
    <submittedName>
        <fullName evidence="1">Uncharacterized protein</fullName>
    </submittedName>
</protein>
<dbReference type="Proteomes" id="UP000012960">
    <property type="component" value="Unplaced"/>
</dbReference>
<name>A0A804INE2_MUSAM</name>
<dbReference type="Gramene" id="Ma04_t10930.1">
    <property type="protein sequence ID" value="Ma04_p10930.1"/>
    <property type="gene ID" value="Ma04_g10930"/>
</dbReference>
<dbReference type="AlphaFoldDB" id="A0A804INE2"/>